<dbReference type="GO" id="GO:0170057">
    <property type="term" value="F:RNA ligase (GTP) activity"/>
    <property type="evidence" value="ECO:0007669"/>
    <property type="project" value="UniProtKB-EC"/>
</dbReference>
<name>A0A6C0FDZ0_9ZZZZ</name>
<keyword evidence="3" id="KW-0436">Ligase</keyword>
<evidence type="ECO:0000256" key="7">
    <source>
        <dbReference type="ARBA" id="ARBA00023211"/>
    </source>
</evidence>
<organism evidence="9">
    <name type="scientific">viral metagenome</name>
    <dbReference type="NCBI Taxonomy" id="1070528"/>
    <lineage>
        <taxon>unclassified sequences</taxon>
        <taxon>metagenomes</taxon>
        <taxon>organismal metagenomes</taxon>
    </lineage>
</organism>
<evidence type="ECO:0000256" key="4">
    <source>
        <dbReference type="ARBA" id="ARBA00022723"/>
    </source>
</evidence>
<comment type="catalytic activity">
    <reaction evidence="8">
        <text>a 3'-end 3'-phospho-ribonucleotide-RNA + a 5'-end dephospho-ribonucleoside-RNA + GTP = a ribonucleotidyl-ribonucleotide-RNA + GMP + diphosphate</text>
        <dbReference type="Rhea" id="RHEA:68076"/>
        <dbReference type="Rhea" id="RHEA-COMP:10463"/>
        <dbReference type="Rhea" id="RHEA-COMP:13936"/>
        <dbReference type="Rhea" id="RHEA-COMP:17355"/>
        <dbReference type="ChEBI" id="CHEBI:33019"/>
        <dbReference type="ChEBI" id="CHEBI:37565"/>
        <dbReference type="ChEBI" id="CHEBI:58115"/>
        <dbReference type="ChEBI" id="CHEBI:83062"/>
        <dbReference type="ChEBI" id="CHEBI:138284"/>
        <dbReference type="ChEBI" id="CHEBI:173118"/>
        <dbReference type="EC" id="6.5.1.8"/>
    </reaction>
</comment>
<dbReference type="GO" id="GO:0042245">
    <property type="term" value="P:RNA repair"/>
    <property type="evidence" value="ECO:0007669"/>
    <property type="project" value="TreeGrafter"/>
</dbReference>
<sequence>MNTTVAENTVIHLPPGDIDEETYGLATEMSKSPVFNNIRIMPDCHSSSYCCVGMTSLIHDKVIPQIVGGDIGCGISCINLKKVLKEKQYEKIDARVKELIPMGERNHRVPVVTDDMMNAIYHQCNRRLEKMKPMFPDYPFGDFKFSENYYKALIQRAKSNVSSSNYLKSMGTLGGGNHYIEFNREENGNCYLTVHCGSRHMGQAICFYHQDKIKNNREYDKKNFLNNYLQNEELVEYLIDMVFAQEFASMNRAVILDMICTELGCEFHRKNVIESVHNYIDFDRMILRKGAISAEEGELCIISLNMRDGILICRGKGNPEWNYSSAHGCGRIMSRRDARAAFTMRQYKDQMKDVFSSCICKETLDELPSAYKDPDFISSVIGDSVEIVKQLRPIINIKGY</sequence>
<dbReference type="PANTHER" id="PTHR43749">
    <property type="entry name" value="RNA-SPLICING LIGASE RTCB"/>
    <property type="match status" value="1"/>
</dbReference>
<dbReference type="Pfam" id="PF01139">
    <property type="entry name" value="RtcB"/>
    <property type="match status" value="1"/>
</dbReference>
<dbReference type="InterPro" id="IPR036025">
    <property type="entry name" value="RtcB-like_sf"/>
</dbReference>
<dbReference type="GO" id="GO:0030145">
    <property type="term" value="F:manganese ion binding"/>
    <property type="evidence" value="ECO:0007669"/>
    <property type="project" value="TreeGrafter"/>
</dbReference>
<dbReference type="SUPFAM" id="SSF103365">
    <property type="entry name" value="Hypothetical protein PH1602"/>
    <property type="match status" value="1"/>
</dbReference>
<protein>
    <recommendedName>
        <fullName evidence="2">3'-phosphate/5'-hydroxy nucleic acid ligase</fullName>
        <ecNumber evidence="2">6.5.1.8</ecNumber>
    </recommendedName>
</protein>
<dbReference type="EC" id="6.5.1.8" evidence="2"/>
<dbReference type="GO" id="GO:0006396">
    <property type="term" value="P:RNA processing"/>
    <property type="evidence" value="ECO:0007669"/>
    <property type="project" value="InterPro"/>
</dbReference>
<dbReference type="InterPro" id="IPR001233">
    <property type="entry name" value="RtcB"/>
</dbReference>
<evidence type="ECO:0000313" key="9">
    <source>
        <dbReference type="EMBL" id="QHT38769.1"/>
    </source>
</evidence>
<evidence type="ECO:0000256" key="2">
    <source>
        <dbReference type="ARBA" id="ARBA00012726"/>
    </source>
</evidence>
<dbReference type="GO" id="GO:0003909">
    <property type="term" value="F:DNA ligase activity"/>
    <property type="evidence" value="ECO:0007669"/>
    <property type="project" value="TreeGrafter"/>
</dbReference>
<keyword evidence="4" id="KW-0479">Metal-binding</keyword>
<evidence type="ECO:0000256" key="5">
    <source>
        <dbReference type="ARBA" id="ARBA00022741"/>
    </source>
</evidence>
<keyword evidence="5" id="KW-0547">Nucleotide-binding</keyword>
<keyword evidence="6" id="KW-0342">GTP-binding</keyword>
<dbReference type="PANTHER" id="PTHR43749:SF2">
    <property type="entry name" value="RNA-SPLICING LIGASE RTCB"/>
    <property type="match status" value="1"/>
</dbReference>
<dbReference type="GO" id="GO:0006281">
    <property type="term" value="P:DNA repair"/>
    <property type="evidence" value="ECO:0007669"/>
    <property type="project" value="TreeGrafter"/>
</dbReference>
<dbReference type="EMBL" id="MN738834">
    <property type="protein sequence ID" value="QHT38769.1"/>
    <property type="molecule type" value="Genomic_DNA"/>
</dbReference>
<accession>A0A6C0FDZ0</accession>
<dbReference type="GO" id="GO:0005525">
    <property type="term" value="F:GTP binding"/>
    <property type="evidence" value="ECO:0007669"/>
    <property type="project" value="UniProtKB-KW"/>
</dbReference>
<evidence type="ECO:0000256" key="6">
    <source>
        <dbReference type="ARBA" id="ARBA00023134"/>
    </source>
</evidence>
<evidence type="ECO:0000256" key="1">
    <source>
        <dbReference type="ARBA" id="ARBA00001936"/>
    </source>
</evidence>
<dbReference type="AlphaFoldDB" id="A0A6C0FDZ0"/>
<dbReference type="Gene3D" id="3.90.1860.10">
    <property type="entry name" value="tRNA-splicing ligase RtcB"/>
    <property type="match status" value="1"/>
</dbReference>
<comment type="cofactor">
    <cofactor evidence="1">
        <name>Mn(2+)</name>
        <dbReference type="ChEBI" id="CHEBI:29035"/>
    </cofactor>
</comment>
<reference evidence="9" key="1">
    <citation type="journal article" date="2020" name="Nature">
        <title>Giant virus diversity and host interactions through global metagenomics.</title>
        <authorList>
            <person name="Schulz F."/>
            <person name="Roux S."/>
            <person name="Paez-Espino D."/>
            <person name="Jungbluth S."/>
            <person name="Walsh D.A."/>
            <person name="Denef V.J."/>
            <person name="McMahon K.D."/>
            <person name="Konstantinidis K.T."/>
            <person name="Eloe-Fadrosh E.A."/>
            <person name="Kyrpides N.C."/>
            <person name="Woyke T."/>
        </authorList>
    </citation>
    <scope>NUCLEOTIDE SEQUENCE</scope>
    <source>
        <strain evidence="9">GVMAG-S-ERX556106-38</strain>
    </source>
</reference>
<evidence type="ECO:0000256" key="8">
    <source>
        <dbReference type="ARBA" id="ARBA00047746"/>
    </source>
</evidence>
<evidence type="ECO:0000256" key="3">
    <source>
        <dbReference type="ARBA" id="ARBA00022598"/>
    </source>
</evidence>
<proteinExistence type="predicted"/>
<keyword evidence="7" id="KW-0464">Manganese</keyword>
<dbReference type="InterPro" id="IPR052915">
    <property type="entry name" value="RtcB-like"/>
</dbReference>